<accession>A0A2P2N4W2</accession>
<name>A0A2P2N4W2_RHIMU</name>
<reference evidence="1" key="1">
    <citation type="submission" date="2018-02" db="EMBL/GenBank/DDBJ databases">
        <title>Rhizophora mucronata_Transcriptome.</title>
        <authorList>
            <person name="Meera S.P."/>
            <person name="Sreeshan A."/>
            <person name="Augustine A."/>
        </authorList>
    </citation>
    <scope>NUCLEOTIDE SEQUENCE</scope>
    <source>
        <tissue evidence="1">Leaf</tissue>
    </source>
</reference>
<protein>
    <submittedName>
        <fullName evidence="1">Uncharacterized protein</fullName>
    </submittedName>
</protein>
<organism evidence="1">
    <name type="scientific">Rhizophora mucronata</name>
    <name type="common">Asiatic mangrove</name>
    <dbReference type="NCBI Taxonomy" id="61149"/>
    <lineage>
        <taxon>Eukaryota</taxon>
        <taxon>Viridiplantae</taxon>
        <taxon>Streptophyta</taxon>
        <taxon>Embryophyta</taxon>
        <taxon>Tracheophyta</taxon>
        <taxon>Spermatophyta</taxon>
        <taxon>Magnoliopsida</taxon>
        <taxon>eudicotyledons</taxon>
        <taxon>Gunneridae</taxon>
        <taxon>Pentapetalae</taxon>
        <taxon>rosids</taxon>
        <taxon>fabids</taxon>
        <taxon>Malpighiales</taxon>
        <taxon>Rhizophoraceae</taxon>
        <taxon>Rhizophora</taxon>
    </lineage>
</organism>
<sequence>MPLDFIKSMATHSCHNVHQLPSSSCNA</sequence>
<dbReference type="EMBL" id="GGEC01057058">
    <property type="protein sequence ID" value="MBX37542.1"/>
    <property type="molecule type" value="Transcribed_RNA"/>
</dbReference>
<evidence type="ECO:0000313" key="1">
    <source>
        <dbReference type="EMBL" id="MBX37542.1"/>
    </source>
</evidence>
<dbReference type="AlphaFoldDB" id="A0A2P2N4W2"/>
<proteinExistence type="predicted"/>